<geneLocation type="plasmid" evidence="7 8">
    <name>p1</name>
</geneLocation>
<feature type="signal peptide" evidence="5">
    <location>
        <begin position="1"/>
        <end position="29"/>
    </location>
</feature>
<gene>
    <name evidence="7" type="ORF">JWJ88_11060</name>
</gene>
<keyword evidence="2 4" id="KW-0472">Membrane</keyword>
<dbReference type="SUPFAM" id="SSF103088">
    <property type="entry name" value="OmpA-like"/>
    <property type="match status" value="1"/>
</dbReference>
<comment type="subcellular location">
    <subcellularLocation>
        <location evidence="1">Cell outer membrane</location>
    </subcellularLocation>
</comment>
<keyword evidence="5" id="KW-0732">Signal</keyword>
<evidence type="ECO:0000256" key="2">
    <source>
        <dbReference type="ARBA" id="ARBA00023136"/>
    </source>
</evidence>
<dbReference type="PRINTS" id="PR01021">
    <property type="entry name" value="OMPADOMAIN"/>
</dbReference>
<dbReference type="CDD" id="cd07185">
    <property type="entry name" value="OmpA_C-like"/>
    <property type="match status" value="1"/>
</dbReference>
<dbReference type="InterPro" id="IPR036737">
    <property type="entry name" value="OmpA-like_sf"/>
</dbReference>
<accession>A0ABX7JP74</accession>
<keyword evidence="3" id="KW-0998">Cell outer membrane</keyword>
<dbReference type="Pfam" id="PF00691">
    <property type="entry name" value="OmpA"/>
    <property type="match status" value="1"/>
</dbReference>
<feature type="domain" description="OmpA-like" evidence="6">
    <location>
        <begin position="89"/>
        <end position="203"/>
    </location>
</feature>
<organism evidence="7 8">
    <name type="scientific">Paracoccus methylovorus</name>
    <dbReference type="NCBI Taxonomy" id="2812658"/>
    <lineage>
        <taxon>Bacteria</taxon>
        <taxon>Pseudomonadati</taxon>
        <taxon>Pseudomonadota</taxon>
        <taxon>Alphaproteobacteria</taxon>
        <taxon>Rhodobacterales</taxon>
        <taxon>Paracoccaceae</taxon>
        <taxon>Paracoccus</taxon>
    </lineage>
</organism>
<dbReference type="PANTHER" id="PTHR30329:SF21">
    <property type="entry name" value="LIPOPROTEIN YIAD-RELATED"/>
    <property type="match status" value="1"/>
</dbReference>
<keyword evidence="7" id="KW-0614">Plasmid</keyword>
<protein>
    <submittedName>
        <fullName evidence="7">OmpA family protein</fullName>
    </submittedName>
</protein>
<evidence type="ECO:0000256" key="1">
    <source>
        <dbReference type="ARBA" id="ARBA00004442"/>
    </source>
</evidence>
<dbReference type="InterPro" id="IPR006664">
    <property type="entry name" value="OMP_bac"/>
</dbReference>
<sequence>MQFFTVIPMLRTGLAILSGICLLVGSAQGQELTEDQILQRFDAQREMYRATVQGQKTRGLDMVTVTQGGEPSTTEPTSDTTAGTVVFGEFAPELQVNIAVRFAFDSATITPDQHPLLEKMCGAMRQSDVDLFRIVGHTDAKGSDSYNENLSKLRAEEVRRWLIQDCGIAATRLEALGMGKRFLANPADPAAAENRRVEFQALS</sequence>
<dbReference type="PROSITE" id="PS51123">
    <property type="entry name" value="OMPA_2"/>
    <property type="match status" value="1"/>
</dbReference>
<evidence type="ECO:0000313" key="7">
    <source>
        <dbReference type="EMBL" id="QRZ14427.1"/>
    </source>
</evidence>
<dbReference type="PANTHER" id="PTHR30329">
    <property type="entry name" value="STATOR ELEMENT OF FLAGELLAR MOTOR COMPLEX"/>
    <property type="match status" value="1"/>
</dbReference>
<dbReference type="InterPro" id="IPR050330">
    <property type="entry name" value="Bact_OuterMem_StrucFunc"/>
</dbReference>
<proteinExistence type="predicted"/>
<evidence type="ECO:0000313" key="8">
    <source>
        <dbReference type="Proteomes" id="UP000663629"/>
    </source>
</evidence>
<name>A0ABX7JP74_9RHOB</name>
<dbReference type="InterPro" id="IPR006665">
    <property type="entry name" value="OmpA-like"/>
</dbReference>
<dbReference type="Proteomes" id="UP000663629">
    <property type="component" value="Plasmid p1"/>
</dbReference>
<dbReference type="Gene3D" id="3.30.1330.60">
    <property type="entry name" value="OmpA-like domain"/>
    <property type="match status" value="1"/>
</dbReference>
<dbReference type="EMBL" id="CP070369">
    <property type="protein sequence ID" value="QRZ14427.1"/>
    <property type="molecule type" value="Genomic_DNA"/>
</dbReference>
<feature type="chain" id="PRO_5045423371" evidence="5">
    <location>
        <begin position="30"/>
        <end position="203"/>
    </location>
</feature>
<evidence type="ECO:0000256" key="5">
    <source>
        <dbReference type="SAM" id="SignalP"/>
    </source>
</evidence>
<evidence type="ECO:0000256" key="3">
    <source>
        <dbReference type="ARBA" id="ARBA00023237"/>
    </source>
</evidence>
<reference evidence="7 8" key="1">
    <citation type="submission" date="2021-02" db="EMBL/GenBank/DDBJ databases">
        <title>Paracoccus methylovroum sp.nov., a new methanol and methylamine utilizing methylotrophic denitrifer.</title>
        <authorList>
            <person name="Timsy T."/>
            <person name="Behrendt U."/>
            <person name="Ulrich A."/>
            <person name="Spanner T."/>
            <person name="Foesel B.U."/>
            <person name="Horn M.A."/>
            <person name="Kolb S."/>
        </authorList>
    </citation>
    <scope>NUCLEOTIDE SEQUENCE [LARGE SCALE GENOMIC DNA]</scope>
    <source>
        <strain evidence="7 8">H4-D09</strain>
        <plasmid evidence="7 8">p1</plasmid>
    </source>
</reference>
<evidence type="ECO:0000256" key="4">
    <source>
        <dbReference type="PROSITE-ProRule" id="PRU00473"/>
    </source>
</evidence>
<keyword evidence="8" id="KW-1185">Reference proteome</keyword>
<evidence type="ECO:0000259" key="6">
    <source>
        <dbReference type="PROSITE" id="PS51123"/>
    </source>
</evidence>